<sequence>MELDRLIAEERAAAAIQHARRMIARHVGAPTKYERLDFYTHQITCLETTIAFTTARSSKDIFDRWKAAYESH</sequence>
<accession>A0A1I4N6Z9</accession>
<keyword evidence="2" id="KW-1185">Reference proteome</keyword>
<dbReference type="RefSeq" id="WP_093093919.1">
    <property type="nucleotide sequence ID" value="NZ_FOTQ01000004.1"/>
</dbReference>
<proteinExistence type="predicted"/>
<reference evidence="1 2" key="1">
    <citation type="submission" date="2016-10" db="EMBL/GenBank/DDBJ databases">
        <authorList>
            <person name="de Groot N.N."/>
        </authorList>
    </citation>
    <scope>NUCLEOTIDE SEQUENCE [LARGE SCALE GENOMIC DNA]</scope>
    <source>
        <strain evidence="1 2">DSM 15283</strain>
    </source>
</reference>
<gene>
    <name evidence="1" type="ORF">SAMN04488042_10415</name>
</gene>
<name>A0A1I4N6Z9_9RHOB</name>
<dbReference type="Proteomes" id="UP000199144">
    <property type="component" value="Unassembled WGS sequence"/>
</dbReference>
<evidence type="ECO:0000313" key="1">
    <source>
        <dbReference type="EMBL" id="SFM11165.1"/>
    </source>
</evidence>
<protein>
    <submittedName>
        <fullName evidence="1">Uncharacterized protein</fullName>
    </submittedName>
</protein>
<evidence type="ECO:0000313" key="2">
    <source>
        <dbReference type="Proteomes" id="UP000199144"/>
    </source>
</evidence>
<dbReference type="STRING" id="254406.SAMN04488042_10415"/>
<dbReference type="AlphaFoldDB" id="A0A1I4N6Z9"/>
<dbReference type="EMBL" id="FOTQ01000004">
    <property type="protein sequence ID" value="SFM11165.1"/>
    <property type="molecule type" value="Genomic_DNA"/>
</dbReference>
<organism evidence="1 2">
    <name type="scientific">Shimia aestuarii</name>
    <dbReference type="NCBI Taxonomy" id="254406"/>
    <lineage>
        <taxon>Bacteria</taxon>
        <taxon>Pseudomonadati</taxon>
        <taxon>Pseudomonadota</taxon>
        <taxon>Alphaproteobacteria</taxon>
        <taxon>Rhodobacterales</taxon>
        <taxon>Roseobacteraceae</taxon>
    </lineage>
</organism>